<gene>
    <name evidence="2" type="ORF">C3L33_10780</name>
</gene>
<feature type="non-terminal residue" evidence="2">
    <location>
        <position position="1"/>
    </location>
</feature>
<protein>
    <recommendedName>
        <fullName evidence="1">R13L1/DRL21-like LRR repeat region domain-containing protein</fullName>
    </recommendedName>
</protein>
<dbReference type="SUPFAM" id="SSF52058">
    <property type="entry name" value="L domain-like"/>
    <property type="match status" value="1"/>
</dbReference>
<evidence type="ECO:0000313" key="2">
    <source>
        <dbReference type="EMBL" id="KAE9457331.1"/>
    </source>
</evidence>
<comment type="caution">
    <text evidence="2">The sequence shown here is derived from an EMBL/GenBank/DDBJ whole genome shotgun (WGS) entry which is preliminary data.</text>
</comment>
<proteinExistence type="predicted"/>
<dbReference type="OrthoDB" id="1935327at2759"/>
<dbReference type="SUPFAM" id="SSF52047">
    <property type="entry name" value="RNI-like"/>
    <property type="match status" value="1"/>
</dbReference>
<accession>A0A6A4LLR9</accession>
<dbReference type="EMBL" id="QEFC01001519">
    <property type="protein sequence ID" value="KAE9457331.1"/>
    <property type="molecule type" value="Genomic_DNA"/>
</dbReference>
<dbReference type="InterPro" id="IPR056789">
    <property type="entry name" value="LRR_R13L1-DRL21"/>
</dbReference>
<evidence type="ECO:0000313" key="3">
    <source>
        <dbReference type="Proteomes" id="UP000428333"/>
    </source>
</evidence>
<dbReference type="AlphaFoldDB" id="A0A6A4LLR9"/>
<feature type="domain" description="R13L1/DRL21-like LRR repeat region" evidence="1">
    <location>
        <begin position="478"/>
        <end position="543"/>
    </location>
</feature>
<keyword evidence="3" id="KW-1185">Reference proteome</keyword>
<dbReference type="InterPro" id="IPR032675">
    <property type="entry name" value="LRR_dom_sf"/>
</dbReference>
<dbReference type="PANTHER" id="PTHR47186:SF13">
    <property type="entry name" value="DISEASE RESISTANCE PROTEIN RGA3"/>
    <property type="match status" value="1"/>
</dbReference>
<organism evidence="2 3">
    <name type="scientific">Rhododendron williamsianum</name>
    <dbReference type="NCBI Taxonomy" id="262921"/>
    <lineage>
        <taxon>Eukaryota</taxon>
        <taxon>Viridiplantae</taxon>
        <taxon>Streptophyta</taxon>
        <taxon>Embryophyta</taxon>
        <taxon>Tracheophyta</taxon>
        <taxon>Spermatophyta</taxon>
        <taxon>Magnoliopsida</taxon>
        <taxon>eudicotyledons</taxon>
        <taxon>Gunneridae</taxon>
        <taxon>Pentapetalae</taxon>
        <taxon>asterids</taxon>
        <taxon>Ericales</taxon>
        <taxon>Ericaceae</taxon>
        <taxon>Ericoideae</taxon>
        <taxon>Rhodoreae</taxon>
        <taxon>Rhododendron</taxon>
    </lineage>
</organism>
<dbReference type="Gene3D" id="3.80.10.10">
    <property type="entry name" value="Ribonuclease Inhibitor"/>
    <property type="match status" value="4"/>
</dbReference>
<feature type="domain" description="R13L1/DRL21-like LRR repeat region" evidence="1">
    <location>
        <begin position="101"/>
        <end position="226"/>
    </location>
</feature>
<evidence type="ECO:0000259" key="1">
    <source>
        <dbReference type="Pfam" id="PF25019"/>
    </source>
</evidence>
<dbReference type="PANTHER" id="PTHR47186">
    <property type="entry name" value="LEUCINE-RICH REPEAT-CONTAINING PROTEIN 57"/>
    <property type="match status" value="1"/>
</dbReference>
<name>A0A6A4LLR9_9ERIC</name>
<dbReference type="Pfam" id="PF25019">
    <property type="entry name" value="LRR_R13L1-DRL21"/>
    <property type="match status" value="2"/>
</dbReference>
<reference evidence="2 3" key="1">
    <citation type="journal article" date="2019" name="Genome Biol. Evol.">
        <title>The Rhododendron genome and chromosomal organization provide insight into shared whole-genome duplications across the heath family (Ericaceae).</title>
        <authorList>
            <person name="Soza V.L."/>
            <person name="Lindsley D."/>
            <person name="Waalkes A."/>
            <person name="Ramage E."/>
            <person name="Patwardhan R.P."/>
            <person name="Burton J.N."/>
            <person name="Adey A."/>
            <person name="Kumar A."/>
            <person name="Qiu R."/>
            <person name="Shendure J."/>
            <person name="Hall B."/>
        </authorList>
    </citation>
    <scope>NUCLEOTIDE SEQUENCE [LARGE SCALE GENOMIC DNA]</scope>
    <source>
        <strain evidence="2">RSF 1966-606</strain>
    </source>
</reference>
<dbReference type="Proteomes" id="UP000428333">
    <property type="component" value="Linkage Group LG06"/>
</dbReference>
<sequence>MVKLSSSIGNLKHLRFLNLSETSIQSLPKSICFLHNLQTLNLNYCHYLQRLPENLKCLRSLRHLYLKGCIEIHDMPPKLGQLTLLKTLSLFCVGKNEDQQLAELRHLDLGGELSIQHLERVKNSMDAKDANLVGKQKLRILDLGWSRNRDWDSQANVEQLLEALRPHQNVEVLTIRDYKGAHFPIWMRDSTLKNVVSIDLFECSNCSLLPPFGHLPSLRCLIISGMDYVEYIDNDFPGGGPVRGFPSLEELRICDLPNLRGLSREEGRDLLPRLGKIFIKNCPKLTLPRLSSSQTLTMDVNGCSNLMLSSISNLIRLTSLTVSNLEYCRTSPGTVDDKDNIISFPEEMFENLTSLESLEIRWFSKLKVLPTNLSSLVSLKSLKIHDCRDLESLSEHGLRSLKSFQHLEVSHGDCSSSLPESLGILTALEVLEIKGCPKLVEIPESIKHLGSLRQITLEGASSRILGEVPISAKLKTLPEALQHVTTLQSLSISSYPELASLPEWLGNFSSLQSLSIHHCPKIRSLPQSIQRLNKLRTLKIWGCDPELGDIMEVDSESGSYLDYQLHSSGATTNSSIVHSKKRYFAILKSQLPVLQPLCLFGLGLTKSILTFPVLFYLDCRETPIAEALRSQIEVQKSYKTSLRKANGCLLSGEEVEKKDVKLRSKAVP</sequence>